<dbReference type="Gene3D" id="1.10.10.10">
    <property type="entry name" value="Winged helix-like DNA-binding domain superfamily/Winged helix DNA-binding domain"/>
    <property type="match status" value="1"/>
</dbReference>
<dbReference type="SUPFAM" id="SSF51206">
    <property type="entry name" value="cAMP-binding domain-like"/>
    <property type="match status" value="1"/>
</dbReference>
<dbReference type="InterPro" id="IPR014710">
    <property type="entry name" value="RmlC-like_jellyroll"/>
</dbReference>
<gene>
    <name evidence="7" type="ORF">MOP44_04675</name>
</gene>
<keyword evidence="3" id="KW-0804">Transcription</keyword>
<dbReference type="PROSITE" id="PS51063">
    <property type="entry name" value="HTH_CRP_2"/>
    <property type="match status" value="1"/>
</dbReference>
<feature type="domain" description="Cyclic nucleotide-binding" evidence="5">
    <location>
        <begin position="21"/>
        <end position="141"/>
    </location>
</feature>
<dbReference type="InterPro" id="IPR012318">
    <property type="entry name" value="HTH_CRP"/>
</dbReference>
<dbReference type="PROSITE" id="PS50042">
    <property type="entry name" value="CNMP_BINDING_3"/>
    <property type="match status" value="1"/>
</dbReference>
<dbReference type="PRINTS" id="PR00034">
    <property type="entry name" value="HTHCRP"/>
</dbReference>
<sequence>MPAIRGLASGRIYPESRLGELFKGLSGSVVSEFESLARIETYFPGEILYEETQEPSHLLALLEGRVKLSMASCLGKRFAVRIVKRGELLGLTEVLSGNRLEFTAEALCKCRIALVHRNEFRRILMHNPNAYGSLVHDIGRDYKYACDRLRMVGRASSVQIKLARFLLDSCETGLHTKRGIRLYLAFTQREIGEFLGVSRETISRAMRELQRLRLVHLSGPLLLIPNRIALAHYAELHGCVDEHGRFPAQDLSTHSRAVRSSKAKSASGGPAARIASALR</sequence>
<keyword evidence="2" id="KW-0238">DNA-binding</keyword>
<dbReference type="Pfam" id="PF00027">
    <property type="entry name" value="cNMP_binding"/>
    <property type="match status" value="1"/>
</dbReference>
<evidence type="ECO:0000256" key="2">
    <source>
        <dbReference type="ARBA" id="ARBA00023125"/>
    </source>
</evidence>
<dbReference type="Gene3D" id="2.60.120.10">
    <property type="entry name" value="Jelly Rolls"/>
    <property type="match status" value="1"/>
</dbReference>
<evidence type="ECO:0000259" key="6">
    <source>
        <dbReference type="PROSITE" id="PS51063"/>
    </source>
</evidence>
<organism evidence="7 8">
    <name type="scientific">Occallatibacter riparius</name>
    <dbReference type="NCBI Taxonomy" id="1002689"/>
    <lineage>
        <taxon>Bacteria</taxon>
        <taxon>Pseudomonadati</taxon>
        <taxon>Acidobacteriota</taxon>
        <taxon>Terriglobia</taxon>
        <taxon>Terriglobales</taxon>
        <taxon>Acidobacteriaceae</taxon>
        <taxon>Occallatibacter</taxon>
    </lineage>
</organism>
<feature type="compositionally biased region" description="Low complexity" evidence="4">
    <location>
        <begin position="263"/>
        <end position="273"/>
    </location>
</feature>
<evidence type="ECO:0000256" key="1">
    <source>
        <dbReference type="ARBA" id="ARBA00023015"/>
    </source>
</evidence>
<dbReference type="InterPro" id="IPR000595">
    <property type="entry name" value="cNMP-bd_dom"/>
</dbReference>
<feature type="domain" description="HTH crp-type" evidence="6">
    <location>
        <begin position="156"/>
        <end position="228"/>
    </location>
</feature>
<dbReference type="CDD" id="cd00038">
    <property type="entry name" value="CAP_ED"/>
    <property type="match status" value="1"/>
</dbReference>
<dbReference type="InterPro" id="IPR036388">
    <property type="entry name" value="WH-like_DNA-bd_sf"/>
</dbReference>
<dbReference type="KEGG" id="orp:MOP44_04675"/>
<evidence type="ECO:0000259" key="5">
    <source>
        <dbReference type="PROSITE" id="PS50042"/>
    </source>
</evidence>
<dbReference type="GO" id="GO:0003677">
    <property type="term" value="F:DNA binding"/>
    <property type="evidence" value="ECO:0007669"/>
    <property type="project" value="UniProtKB-KW"/>
</dbReference>
<evidence type="ECO:0000313" key="8">
    <source>
        <dbReference type="Proteomes" id="UP001059380"/>
    </source>
</evidence>
<dbReference type="Pfam" id="PF13545">
    <property type="entry name" value="HTH_Crp_2"/>
    <property type="match status" value="1"/>
</dbReference>
<dbReference type="SUPFAM" id="SSF46785">
    <property type="entry name" value="Winged helix' DNA-binding domain"/>
    <property type="match status" value="1"/>
</dbReference>
<dbReference type="Proteomes" id="UP001059380">
    <property type="component" value="Chromosome"/>
</dbReference>
<name>A0A9J7BRP1_9BACT</name>
<proteinExistence type="predicted"/>
<dbReference type="PANTHER" id="PTHR24567">
    <property type="entry name" value="CRP FAMILY TRANSCRIPTIONAL REGULATORY PROTEIN"/>
    <property type="match status" value="1"/>
</dbReference>
<dbReference type="AlphaFoldDB" id="A0A9J7BRP1"/>
<accession>A0A9J7BRP1</accession>
<reference evidence="7" key="1">
    <citation type="submission" date="2021-04" db="EMBL/GenBank/DDBJ databases">
        <title>Phylogenetic analysis of Acidobacteriaceae.</title>
        <authorList>
            <person name="Qiu L."/>
            <person name="Zhang Q."/>
        </authorList>
    </citation>
    <scope>NUCLEOTIDE SEQUENCE</scope>
    <source>
        <strain evidence="7">DSM 25168</strain>
    </source>
</reference>
<dbReference type="InterPro" id="IPR036390">
    <property type="entry name" value="WH_DNA-bd_sf"/>
</dbReference>
<dbReference type="InterPro" id="IPR018490">
    <property type="entry name" value="cNMP-bd_dom_sf"/>
</dbReference>
<dbReference type="GO" id="GO:0003700">
    <property type="term" value="F:DNA-binding transcription factor activity"/>
    <property type="evidence" value="ECO:0007669"/>
    <property type="project" value="TreeGrafter"/>
</dbReference>
<dbReference type="EMBL" id="CP093313">
    <property type="protein sequence ID" value="UWZ85239.1"/>
    <property type="molecule type" value="Genomic_DNA"/>
</dbReference>
<dbReference type="PANTHER" id="PTHR24567:SF26">
    <property type="entry name" value="REGULATORY PROTEIN YEIL"/>
    <property type="match status" value="1"/>
</dbReference>
<feature type="region of interest" description="Disordered" evidence="4">
    <location>
        <begin position="257"/>
        <end position="279"/>
    </location>
</feature>
<keyword evidence="8" id="KW-1185">Reference proteome</keyword>
<dbReference type="RefSeq" id="WP_260794757.1">
    <property type="nucleotide sequence ID" value="NZ_CP093313.1"/>
</dbReference>
<keyword evidence="1" id="KW-0805">Transcription regulation</keyword>
<evidence type="ECO:0000256" key="3">
    <source>
        <dbReference type="ARBA" id="ARBA00023163"/>
    </source>
</evidence>
<dbReference type="CDD" id="cd00092">
    <property type="entry name" value="HTH_CRP"/>
    <property type="match status" value="1"/>
</dbReference>
<dbReference type="GO" id="GO:0005829">
    <property type="term" value="C:cytosol"/>
    <property type="evidence" value="ECO:0007669"/>
    <property type="project" value="TreeGrafter"/>
</dbReference>
<evidence type="ECO:0000256" key="4">
    <source>
        <dbReference type="SAM" id="MobiDB-lite"/>
    </source>
</evidence>
<evidence type="ECO:0000313" key="7">
    <source>
        <dbReference type="EMBL" id="UWZ85239.1"/>
    </source>
</evidence>
<dbReference type="InterPro" id="IPR050397">
    <property type="entry name" value="Env_Response_Regulators"/>
</dbReference>
<protein>
    <submittedName>
        <fullName evidence="7">Crp/Fnr family transcriptional regulator</fullName>
    </submittedName>
</protein>
<dbReference type="SMART" id="SM00419">
    <property type="entry name" value="HTH_CRP"/>
    <property type="match status" value="1"/>
</dbReference>
<dbReference type="SMART" id="SM00100">
    <property type="entry name" value="cNMP"/>
    <property type="match status" value="1"/>
</dbReference>